<gene>
    <name evidence="1" type="ORF">BPOR_0183g00030</name>
</gene>
<accession>A0A4Z1KU98</accession>
<proteinExistence type="predicted"/>
<name>A0A4Z1KU98_9HELO</name>
<dbReference type="EMBL" id="PQXO01000183">
    <property type="protein sequence ID" value="TGO88110.1"/>
    <property type="molecule type" value="Genomic_DNA"/>
</dbReference>
<comment type="caution">
    <text evidence="1">The sequence shown here is derived from an EMBL/GenBank/DDBJ whole genome shotgun (WGS) entry which is preliminary data.</text>
</comment>
<dbReference type="Proteomes" id="UP000297280">
    <property type="component" value="Unassembled WGS sequence"/>
</dbReference>
<organism evidence="1 2">
    <name type="scientific">Botrytis porri</name>
    <dbReference type="NCBI Taxonomy" id="87229"/>
    <lineage>
        <taxon>Eukaryota</taxon>
        <taxon>Fungi</taxon>
        <taxon>Dikarya</taxon>
        <taxon>Ascomycota</taxon>
        <taxon>Pezizomycotina</taxon>
        <taxon>Leotiomycetes</taxon>
        <taxon>Helotiales</taxon>
        <taxon>Sclerotiniaceae</taxon>
        <taxon>Botrytis</taxon>
    </lineage>
</organism>
<keyword evidence="2" id="KW-1185">Reference proteome</keyword>
<reference evidence="1 2" key="1">
    <citation type="submission" date="2017-12" db="EMBL/GenBank/DDBJ databases">
        <title>Comparative genomics of Botrytis spp.</title>
        <authorList>
            <person name="Valero-Jimenez C.A."/>
            <person name="Tapia P."/>
            <person name="Veloso J."/>
            <person name="Silva-Moreno E."/>
            <person name="Staats M."/>
            <person name="Valdes J.H."/>
            <person name="Van Kan J.A.L."/>
        </authorList>
    </citation>
    <scope>NUCLEOTIDE SEQUENCE [LARGE SCALE GENOMIC DNA]</scope>
    <source>
        <strain evidence="1 2">MUCL3349</strain>
    </source>
</reference>
<protein>
    <submittedName>
        <fullName evidence="1">Uncharacterized protein</fullName>
    </submittedName>
</protein>
<evidence type="ECO:0000313" key="2">
    <source>
        <dbReference type="Proteomes" id="UP000297280"/>
    </source>
</evidence>
<evidence type="ECO:0000313" key="1">
    <source>
        <dbReference type="EMBL" id="TGO88110.1"/>
    </source>
</evidence>
<dbReference type="AlphaFoldDB" id="A0A4Z1KU98"/>
<sequence length="81" mass="9229">MHFKTLTPQVFSVITFLDATERINPYVFEPKISGYLNRISFEHSSEAKSRMNGLLRRDTAAGLSKIDEFSAAQVVHVRKND</sequence>